<sequence>MTDPTSLSSSSLASSALDSRLLSPETLRRPPSFGESPVRSNRLGMEKEVVPHLIKPISQEVVHRISSGQVILDLRSAVKELLENSLDAGATSIEINLKEYGKECFKVVDNGYGISPENFQVVALKHHTSKISIFSDLHCLTTFGFRGEALNSLCMLGDLTVETRTKNEALGTHLVFDHSGFLTNEKKIARQVGTTVIVEKLFSTLPVRCKEFTRNIRREFGKLVSLLNAYALIAKGVRLLCTNTTGKNTKSVVLKTSGSSSLKDNIINVFGLSTFQSLDSLNFSLSEDCKVEGFLSKPQNGSGRTTAYKHYFFVNGRPVDMPKVSKLVNELFRSSSSKQFPIVILNFTIPATSYDVNVTPDKRKIFYSDEGALMLSLRAEIEKIYLSHGLSFAVNRIEELENERCDASGEEGPLASSKGLSCEHGDQELSECDPPKNVQVKELNKERIFLCEKRSMPKELDSRSHEIDESVTPLYHPKQLNDFHKISSKIDAKWRNCAKLARNDKTACLGLIQSSLTNFLSPNKRKHEDSCSVLSETPLLRNRSCQVRKCSFGNQTIMSEYSESDQCIGDGSPKNSEKVLLEDQSPPVPFDREKISFPGECRFRDGGSIEQVSGLQDMHTSPADVTMSSYKDLKMKAESISSPIATESFDERYDTRKPCSDSKTCSVMQFSMDDLRRKTQFKFRELPQWKTLHGRIRKTRCYTAAVIKNSQPEEEKEKAQCMEAATSELERYFKKEYFGQMQVVGQFNLGFIIGKMDQDLFIIDQHAADEKYNFEQLSHSTILNLQPLLMPLRLELSPEEEIVASMHMQTIRKSGFRLIEDIHAPPGRRFMLKAVPFSKSIVFGAEGTSAFTHKYVKELISILADSQGELGVRCSYKMDTPDSICPSSVRAMLASRACRTSVMIGDPLTKTEMRKILRNLVDLNSPWNCPHGRPTMRHLVDLTAIHPRCGSYILECLSFVALQKTVLDAHYRYMRSKLETEDEMVTRVCEYAPRHLIHCILARKALRVISPLFLRHRGWPCL</sequence>
<evidence type="ECO:0000256" key="2">
    <source>
        <dbReference type="ARBA" id="ARBA00022763"/>
    </source>
</evidence>
<dbReference type="GO" id="GO:0032389">
    <property type="term" value="C:MutLalpha complex"/>
    <property type="evidence" value="ECO:0007669"/>
    <property type="project" value="TreeGrafter"/>
</dbReference>
<dbReference type="Pfam" id="PF08676">
    <property type="entry name" value="MutL_C"/>
    <property type="match status" value="1"/>
</dbReference>
<dbReference type="GO" id="GO:0140664">
    <property type="term" value="F:ATP-dependent DNA damage sensor activity"/>
    <property type="evidence" value="ECO:0007669"/>
    <property type="project" value="InterPro"/>
</dbReference>
<evidence type="ECO:0000313" key="7">
    <source>
        <dbReference type="Proteomes" id="UP000734854"/>
    </source>
</evidence>
<dbReference type="Gene3D" id="3.30.1370.100">
    <property type="entry name" value="MutL, C-terminal domain, regulatory subdomain"/>
    <property type="match status" value="1"/>
</dbReference>
<dbReference type="InterPro" id="IPR020568">
    <property type="entry name" value="Ribosomal_Su5_D2-typ_SF"/>
</dbReference>
<comment type="caution">
    <text evidence="6">The sequence shown here is derived from an EMBL/GenBank/DDBJ whole genome shotgun (WGS) entry which is preliminary data.</text>
</comment>
<dbReference type="PANTHER" id="PTHR10073">
    <property type="entry name" value="DNA MISMATCH REPAIR PROTEIN MLH, PMS, MUTL"/>
    <property type="match status" value="1"/>
</dbReference>
<feature type="region of interest" description="Disordered" evidence="3">
    <location>
        <begin position="20"/>
        <end position="40"/>
    </location>
</feature>
<dbReference type="NCBIfam" id="TIGR00585">
    <property type="entry name" value="mutl"/>
    <property type="match status" value="1"/>
</dbReference>
<evidence type="ECO:0008006" key="8">
    <source>
        <dbReference type="Google" id="ProtNLM"/>
    </source>
</evidence>
<dbReference type="PROSITE" id="PS00058">
    <property type="entry name" value="DNA_MISMATCH_REPAIR_1"/>
    <property type="match status" value="1"/>
</dbReference>
<dbReference type="CDD" id="cd03484">
    <property type="entry name" value="MutL_Trans_hPMS_2_like"/>
    <property type="match status" value="1"/>
</dbReference>
<dbReference type="InterPro" id="IPR038973">
    <property type="entry name" value="MutL/Mlh/Pms-like"/>
</dbReference>
<organism evidence="6 7">
    <name type="scientific">Zingiber officinale</name>
    <name type="common">Ginger</name>
    <name type="synonym">Amomum zingiber</name>
    <dbReference type="NCBI Taxonomy" id="94328"/>
    <lineage>
        <taxon>Eukaryota</taxon>
        <taxon>Viridiplantae</taxon>
        <taxon>Streptophyta</taxon>
        <taxon>Embryophyta</taxon>
        <taxon>Tracheophyta</taxon>
        <taxon>Spermatophyta</taxon>
        <taxon>Magnoliopsida</taxon>
        <taxon>Liliopsida</taxon>
        <taxon>Zingiberales</taxon>
        <taxon>Zingiberaceae</taxon>
        <taxon>Zingiber</taxon>
    </lineage>
</organism>
<evidence type="ECO:0000256" key="3">
    <source>
        <dbReference type="SAM" id="MobiDB-lite"/>
    </source>
</evidence>
<dbReference type="Gene3D" id="3.30.565.10">
    <property type="entry name" value="Histidine kinase-like ATPase, C-terminal domain"/>
    <property type="match status" value="1"/>
</dbReference>
<dbReference type="SUPFAM" id="SSF55874">
    <property type="entry name" value="ATPase domain of HSP90 chaperone/DNA topoisomerase II/histidine kinase"/>
    <property type="match status" value="1"/>
</dbReference>
<dbReference type="FunFam" id="3.30.230.10:FF:000054">
    <property type="entry name" value="DNA mismatch repair protein PMS1"/>
    <property type="match status" value="1"/>
</dbReference>
<dbReference type="InterPro" id="IPR014762">
    <property type="entry name" value="DNA_mismatch_repair_CS"/>
</dbReference>
<comment type="similarity">
    <text evidence="1">Belongs to the DNA mismatch repair MutL/HexB family.</text>
</comment>
<dbReference type="InterPro" id="IPR002099">
    <property type="entry name" value="MutL/Mlh/PMS"/>
</dbReference>
<dbReference type="SMART" id="SM01340">
    <property type="entry name" value="DNA_mis_repair"/>
    <property type="match status" value="1"/>
</dbReference>
<dbReference type="GO" id="GO:0006298">
    <property type="term" value="P:mismatch repair"/>
    <property type="evidence" value="ECO:0007669"/>
    <property type="project" value="InterPro"/>
</dbReference>
<dbReference type="SUPFAM" id="SSF118116">
    <property type="entry name" value="DNA mismatch repair protein MutL"/>
    <property type="match status" value="1"/>
</dbReference>
<dbReference type="Gene3D" id="3.30.230.10">
    <property type="match status" value="1"/>
</dbReference>
<dbReference type="GO" id="GO:0005524">
    <property type="term" value="F:ATP binding"/>
    <property type="evidence" value="ECO:0007669"/>
    <property type="project" value="InterPro"/>
</dbReference>
<dbReference type="EMBL" id="JACMSC010000011">
    <property type="protein sequence ID" value="KAG6499262.1"/>
    <property type="molecule type" value="Genomic_DNA"/>
</dbReference>
<keyword evidence="7" id="KW-1185">Reference proteome</keyword>
<dbReference type="SMART" id="SM00853">
    <property type="entry name" value="MutL_C"/>
    <property type="match status" value="1"/>
</dbReference>
<evidence type="ECO:0000256" key="1">
    <source>
        <dbReference type="ARBA" id="ARBA00006082"/>
    </source>
</evidence>
<keyword evidence="2" id="KW-0227">DNA damage</keyword>
<dbReference type="InterPro" id="IPR042121">
    <property type="entry name" value="MutL_C_regsub"/>
</dbReference>
<dbReference type="GO" id="GO:0016887">
    <property type="term" value="F:ATP hydrolysis activity"/>
    <property type="evidence" value="ECO:0007669"/>
    <property type="project" value="InterPro"/>
</dbReference>
<evidence type="ECO:0000259" key="4">
    <source>
        <dbReference type="SMART" id="SM00853"/>
    </source>
</evidence>
<dbReference type="Proteomes" id="UP000734854">
    <property type="component" value="Unassembled WGS sequence"/>
</dbReference>
<dbReference type="Pfam" id="PF13589">
    <property type="entry name" value="HATPase_c_3"/>
    <property type="match status" value="1"/>
</dbReference>
<reference evidence="6 7" key="1">
    <citation type="submission" date="2020-08" db="EMBL/GenBank/DDBJ databases">
        <title>Plant Genome Project.</title>
        <authorList>
            <person name="Zhang R.-G."/>
        </authorList>
    </citation>
    <scope>NUCLEOTIDE SEQUENCE [LARGE SCALE GENOMIC DNA]</scope>
    <source>
        <tissue evidence="6">Rhizome</tissue>
    </source>
</reference>
<evidence type="ECO:0000313" key="6">
    <source>
        <dbReference type="EMBL" id="KAG6499262.1"/>
    </source>
</evidence>
<dbReference type="InterPro" id="IPR037198">
    <property type="entry name" value="MutL_C_sf"/>
</dbReference>
<gene>
    <name evidence="6" type="ORF">ZIOFF_039019</name>
</gene>
<dbReference type="FunFam" id="3.30.1370.100:FF:000001">
    <property type="entry name" value="Mismatch repair endonuclease pms1, putative"/>
    <property type="match status" value="1"/>
</dbReference>
<dbReference type="AlphaFoldDB" id="A0A8J5GFE5"/>
<name>A0A8J5GFE5_ZINOF</name>
<accession>A0A8J5GFE5</accession>
<dbReference type="InterPro" id="IPR014790">
    <property type="entry name" value="MutL_C"/>
</dbReference>
<dbReference type="InterPro" id="IPR014721">
    <property type="entry name" value="Ribsml_uS5_D2-typ_fold_subgr"/>
</dbReference>
<proteinExistence type="inferred from homology"/>
<dbReference type="GO" id="GO:0030983">
    <property type="term" value="F:mismatched DNA binding"/>
    <property type="evidence" value="ECO:0007669"/>
    <property type="project" value="InterPro"/>
</dbReference>
<dbReference type="CDD" id="cd16926">
    <property type="entry name" value="HATPase_MutL-MLH-PMS-like"/>
    <property type="match status" value="1"/>
</dbReference>
<evidence type="ECO:0000259" key="5">
    <source>
        <dbReference type="SMART" id="SM01340"/>
    </source>
</evidence>
<dbReference type="PANTHER" id="PTHR10073:SF52">
    <property type="entry name" value="MISMATCH REPAIR ENDONUCLEASE PMS2"/>
    <property type="match status" value="1"/>
</dbReference>
<dbReference type="InterPro" id="IPR036890">
    <property type="entry name" value="HATPase_C_sf"/>
</dbReference>
<feature type="domain" description="DNA mismatch repair protein S5" evidence="5">
    <location>
        <begin position="266"/>
        <end position="386"/>
    </location>
</feature>
<dbReference type="Pfam" id="PF01119">
    <property type="entry name" value="DNA_mis_repair"/>
    <property type="match status" value="1"/>
</dbReference>
<feature type="domain" description="MutL C-terminal dimerisation" evidence="4">
    <location>
        <begin position="743"/>
        <end position="908"/>
    </location>
</feature>
<dbReference type="Gene3D" id="3.30.1540.20">
    <property type="entry name" value="MutL, C-terminal domain, dimerisation subdomain"/>
    <property type="match status" value="1"/>
</dbReference>
<protein>
    <recommendedName>
        <fullName evidence="8">DNA mismatch repair protein PMS1</fullName>
    </recommendedName>
</protein>
<dbReference type="InterPro" id="IPR042120">
    <property type="entry name" value="MutL_C_dimsub"/>
</dbReference>
<dbReference type="SUPFAM" id="SSF54211">
    <property type="entry name" value="Ribosomal protein S5 domain 2-like"/>
    <property type="match status" value="1"/>
</dbReference>
<dbReference type="InterPro" id="IPR013507">
    <property type="entry name" value="DNA_mismatch_S5_2-like"/>
</dbReference>
<dbReference type="FunFam" id="3.30.565.10:FF:000014">
    <property type="entry name" value="Mismatch repair endonuclease pms1, putative"/>
    <property type="match status" value="1"/>
</dbReference>